<protein>
    <submittedName>
        <fullName evidence="1">Uncharacterized protein</fullName>
    </submittedName>
</protein>
<name>A0ABR5E236_9HYPH</name>
<comment type="caution">
    <text evidence="1">The sequence shown here is derived from an EMBL/GenBank/DDBJ whole genome shotgun (WGS) entry which is preliminary data.</text>
</comment>
<proteinExistence type="predicted"/>
<reference evidence="1 2" key="1">
    <citation type="submission" date="2015-03" db="EMBL/GenBank/DDBJ databases">
        <authorList>
            <person name="Lepp D."/>
            <person name="Hassan Y.I."/>
            <person name="Li X.-Z."/>
            <person name="Zhou T."/>
        </authorList>
    </citation>
    <scope>NUCLEOTIDE SEQUENCE [LARGE SCALE GENOMIC DNA]</scope>
    <source>
        <strain evidence="1 2">Cr7-05</strain>
    </source>
</reference>
<evidence type="ECO:0000313" key="2">
    <source>
        <dbReference type="Proteomes" id="UP000033519"/>
    </source>
</evidence>
<organism evidence="1 2">
    <name type="scientific">Devosia psychrophila</name>
    <dbReference type="NCBI Taxonomy" id="728005"/>
    <lineage>
        <taxon>Bacteria</taxon>
        <taxon>Pseudomonadati</taxon>
        <taxon>Pseudomonadota</taxon>
        <taxon>Alphaproteobacteria</taxon>
        <taxon>Hyphomicrobiales</taxon>
        <taxon>Devosiaceae</taxon>
        <taxon>Devosia</taxon>
    </lineage>
</organism>
<keyword evidence="2" id="KW-1185">Reference proteome</keyword>
<accession>A0ABR5E236</accession>
<gene>
    <name evidence="1" type="ORF">WH91_03265</name>
</gene>
<sequence length="68" mass="7304">MHVDAECRQHLQHFADLCGGLSVLEFGKEAATDAGQIRELLLRIASAFTRVGYGQPSSSLERTDAGDG</sequence>
<dbReference type="EMBL" id="LAPV01000038">
    <property type="protein sequence ID" value="KKC34355.1"/>
    <property type="molecule type" value="Genomic_DNA"/>
</dbReference>
<evidence type="ECO:0000313" key="1">
    <source>
        <dbReference type="EMBL" id="KKC34355.1"/>
    </source>
</evidence>
<dbReference type="Proteomes" id="UP000033519">
    <property type="component" value="Unassembled WGS sequence"/>
</dbReference>